<organism evidence="1 2">
    <name type="scientific">Stenotrophomonas pictorum JCM 9942</name>
    <dbReference type="NCBI Taxonomy" id="1236960"/>
    <lineage>
        <taxon>Bacteria</taxon>
        <taxon>Pseudomonadati</taxon>
        <taxon>Pseudomonadota</taxon>
        <taxon>Gammaproteobacteria</taxon>
        <taxon>Lysobacterales</taxon>
        <taxon>Lysobacteraceae</taxon>
        <taxon>Stenotrophomonas</taxon>
    </lineage>
</organism>
<sequence>MGSQHLQRWQLRSVGAPIVMRVAGLLPVLTQTGTPAMLKQPLSCSITAGRGRPRLWNGDGAIRPLASDGATMLLEHIVPGKPLRDLPVEGADRDATVILCDVAAKSHSRIAVEAHRRH</sequence>
<name>A0A0R0A2T8_9GAMM</name>
<dbReference type="GO" id="GO:0016773">
    <property type="term" value="F:phosphotransferase activity, alcohol group as acceptor"/>
    <property type="evidence" value="ECO:0007669"/>
    <property type="project" value="InterPro"/>
</dbReference>
<dbReference type="Proteomes" id="UP000050836">
    <property type="component" value="Unassembled WGS sequence"/>
</dbReference>
<protein>
    <submittedName>
        <fullName evidence="1">Uncharacterized protein</fullName>
    </submittedName>
</protein>
<keyword evidence="2" id="KW-1185">Reference proteome</keyword>
<dbReference type="Pfam" id="PF04655">
    <property type="entry name" value="APH_6_hur"/>
    <property type="match status" value="1"/>
</dbReference>
<comment type="caution">
    <text evidence="1">The sequence shown here is derived from an EMBL/GenBank/DDBJ whole genome shotgun (WGS) entry which is preliminary data.</text>
</comment>
<dbReference type="AlphaFoldDB" id="A0A0R0A2T8"/>
<dbReference type="RefSeq" id="WP_054657014.1">
    <property type="nucleotide sequence ID" value="NZ_BAZI01000007.1"/>
</dbReference>
<evidence type="ECO:0000313" key="1">
    <source>
        <dbReference type="EMBL" id="KRG39494.1"/>
    </source>
</evidence>
<evidence type="ECO:0000313" key="2">
    <source>
        <dbReference type="Proteomes" id="UP000050836"/>
    </source>
</evidence>
<dbReference type="OrthoDB" id="3638028at2"/>
<accession>A0A0R0A2T8</accession>
<dbReference type="GO" id="GO:0019748">
    <property type="term" value="P:secondary metabolic process"/>
    <property type="evidence" value="ECO:0007669"/>
    <property type="project" value="InterPro"/>
</dbReference>
<gene>
    <name evidence="1" type="ORF">ARC78_01890</name>
</gene>
<dbReference type="InterPro" id="IPR006748">
    <property type="entry name" value="NH2Glyco/OHUrea_AB-resist_kin"/>
</dbReference>
<reference evidence="1 2" key="1">
    <citation type="submission" date="2015-10" db="EMBL/GenBank/DDBJ databases">
        <title>Genome sequencing and analysis of members of genus Stenotrophomonas.</title>
        <authorList>
            <person name="Patil P.P."/>
            <person name="Midha S."/>
            <person name="Patil P.B."/>
        </authorList>
    </citation>
    <scope>NUCLEOTIDE SEQUENCE [LARGE SCALE GENOMIC DNA]</scope>
    <source>
        <strain evidence="1 2">JCM 9942</strain>
    </source>
</reference>
<dbReference type="EMBL" id="LLXS01000045">
    <property type="protein sequence ID" value="KRG39494.1"/>
    <property type="molecule type" value="Genomic_DNA"/>
</dbReference>
<proteinExistence type="predicted"/>